<dbReference type="InterPro" id="IPR011604">
    <property type="entry name" value="PDDEXK-like_dom_sf"/>
</dbReference>
<dbReference type="Gene3D" id="3.90.320.10">
    <property type="match status" value="1"/>
</dbReference>
<dbReference type="RefSeq" id="WP_022748669.1">
    <property type="nucleotide sequence ID" value="NZ_FOGW01000010.1"/>
</dbReference>
<evidence type="ECO:0000313" key="3">
    <source>
        <dbReference type="EMBL" id="SER80297.1"/>
    </source>
</evidence>
<keyword evidence="3" id="KW-0269">Exonuclease</keyword>
<dbReference type="Pfam" id="PF01930">
    <property type="entry name" value="Cas_Cas4"/>
    <property type="match status" value="1"/>
</dbReference>
<sequence>MNDNELRVTGLMFYYYWVCDRKLWYFYNNICMEQNNENVALGKLLDEKTYSKEKKHINIDNVINIDFIEKDNILHEIKKSKKIEEASIWQLKYYLYYLKQKGVYGLVGRIDYPLLKQTKEVKLLDSDEVIIEKVLDNIKKIILEEKPRSLYKKAICKNCSYYDLCYI</sequence>
<feature type="domain" description="DUF83" evidence="2">
    <location>
        <begin position="9"/>
        <end position="167"/>
    </location>
</feature>
<accession>A0A1H9S5M8</accession>
<organism evidence="3 4">
    <name type="scientific">Lachnobacterium bovis</name>
    <dbReference type="NCBI Taxonomy" id="140626"/>
    <lineage>
        <taxon>Bacteria</taxon>
        <taxon>Bacillati</taxon>
        <taxon>Bacillota</taxon>
        <taxon>Clostridia</taxon>
        <taxon>Lachnospirales</taxon>
        <taxon>Lachnospiraceae</taxon>
        <taxon>Lachnobacterium</taxon>
    </lineage>
</organism>
<keyword evidence="3" id="KW-0540">Nuclease</keyword>
<evidence type="ECO:0000259" key="2">
    <source>
        <dbReference type="Pfam" id="PF01930"/>
    </source>
</evidence>
<evidence type="ECO:0000256" key="1">
    <source>
        <dbReference type="ARBA" id="ARBA00022801"/>
    </source>
</evidence>
<dbReference type="PANTHER" id="PTHR37168:SF1">
    <property type="entry name" value="CRISPR-ASSOCIATED EXONUCLEASE CAS4"/>
    <property type="match status" value="1"/>
</dbReference>
<reference evidence="4" key="1">
    <citation type="submission" date="2016-10" db="EMBL/GenBank/DDBJ databases">
        <authorList>
            <person name="Varghese N."/>
            <person name="Submissions S."/>
        </authorList>
    </citation>
    <scope>NUCLEOTIDE SEQUENCE [LARGE SCALE GENOMIC DNA]</scope>
    <source>
        <strain evidence="4">S1b</strain>
    </source>
</reference>
<dbReference type="AlphaFoldDB" id="A0A1H9S5M8"/>
<keyword evidence="4" id="KW-1185">Reference proteome</keyword>
<evidence type="ECO:0000313" key="4">
    <source>
        <dbReference type="Proteomes" id="UP000182471"/>
    </source>
</evidence>
<proteinExistence type="predicted"/>
<dbReference type="OrthoDB" id="9794720at2"/>
<gene>
    <name evidence="3" type="ORF">SAMN02910429_01145</name>
</gene>
<protein>
    <submittedName>
        <fullName evidence="3">CRISPR-associated exonuclease Cas4</fullName>
    </submittedName>
</protein>
<keyword evidence="1" id="KW-0378">Hydrolase</keyword>
<dbReference type="EMBL" id="FOGW01000010">
    <property type="protein sequence ID" value="SER80297.1"/>
    <property type="molecule type" value="Genomic_DNA"/>
</dbReference>
<dbReference type="InterPro" id="IPR022765">
    <property type="entry name" value="Dna2/Cas4_DUF83"/>
</dbReference>
<dbReference type="PANTHER" id="PTHR37168">
    <property type="entry name" value="CRISPR-ASSOCIATED EXONUCLEASE CAS4"/>
    <property type="match status" value="1"/>
</dbReference>
<dbReference type="GO" id="GO:0004527">
    <property type="term" value="F:exonuclease activity"/>
    <property type="evidence" value="ECO:0007669"/>
    <property type="project" value="UniProtKB-KW"/>
</dbReference>
<dbReference type="Proteomes" id="UP000182471">
    <property type="component" value="Unassembled WGS sequence"/>
</dbReference>
<name>A0A1H9S5M8_9FIRM</name>